<dbReference type="PANTHER" id="PTHR47953:SF19">
    <property type="entry name" value="OS06G0641600 PROTEIN"/>
    <property type="match status" value="1"/>
</dbReference>
<evidence type="ECO:0000256" key="10">
    <source>
        <dbReference type="ARBA" id="ARBA00023033"/>
    </source>
</evidence>
<evidence type="ECO:0008006" key="16">
    <source>
        <dbReference type="Google" id="ProtNLM"/>
    </source>
</evidence>
<keyword evidence="8 13" id="KW-0560">Oxidoreductase</keyword>
<keyword evidence="7" id="KW-1133">Transmembrane helix</keyword>
<evidence type="ECO:0000256" key="9">
    <source>
        <dbReference type="ARBA" id="ARBA00023004"/>
    </source>
</evidence>
<proteinExistence type="inferred from homology"/>
<evidence type="ECO:0000256" key="13">
    <source>
        <dbReference type="RuleBase" id="RU000461"/>
    </source>
</evidence>
<dbReference type="GO" id="GO:0020037">
    <property type="term" value="F:heme binding"/>
    <property type="evidence" value="ECO:0007669"/>
    <property type="project" value="InterPro"/>
</dbReference>
<evidence type="ECO:0000256" key="6">
    <source>
        <dbReference type="ARBA" id="ARBA00022723"/>
    </source>
</evidence>
<dbReference type="GO" id="GO:0016020">
    <property type="term" value="C:membrane"/>
    <property type="evidence" value="ECO:0007669"/>
    <property type="project" value="UniProtKB-SubCell"/>
</dbReference>
<comment type="subcellular location">
    <subcellularLocation>
        <location evidence="2">Membrane</location>
        <topology evidence="2">Single-pass membrane protein</topology>
    </subcellularLocation>
</comment>
<evidence type="ECO:0000256" key="7">
    <source>
        <dbReference type="ARBA" id="ARBA00022989"/>
    </source>
</evidence>
<dbReference type="Proteomes" id="UP001189624">
    <property type="component" value="Chromosome 3"/>
</dbReference>
<evidence type="ECO:0000256" key="1">
    <source>
        <dbReference type="ARBA" id="ARBA00001971"/>
    </source>
</evidence>
<keyword evidence="11" id="KW-0472">Membrane</keyword>
<sequence length="179" mass="20387">MTCVQDIFGAKAGTDTSATVLEWGMSELLKNPRVMKKLLEVSDQKDIEVTSTCSLLMPRECREACMIGGHEIPLKTKVITYAWALGRDPKHWYDAEKFILERFDGTYFDFKGNNFEYIPFGEGRRMCPGLLLGLANVELPLVVFLFHIDEELPNGMKPENFDMTKIFGATVAWKNYCKT</sequence>
<comment type="cofactor">
    <cofactor evidence="1 12">
        <name>heme</name>
        <dbReference type="ChEBI" id="CHEBI:30413"/>
    </cofactor>
</comment>
<dbReference type="PROSITE" id="PS00086">
    <property type="entry name" value="CYTOCHROME_P450"/>
    <property type="match status" value="1"/>
</dbReference>
<keyword evidence="9 12" id="KW-0408">Iron</keyword>
<dbReference type="AlphaFoldDB" id="A0AA86V8G1"/>
<evidence type="ECO:0000256" key="12">
    <source>
        <dbReference type="PIRSR" id="PIRSR602401-1"/>
    </source>
</evidence>
<dbReference type="Gene3D" id="1.10.630.10">
    <property type="entry name" value="Cytochrome P450"/>
    <property type="match status" value="2"/>
</dbReference>
<dbReference type="GO" id="GO:0016705">
    <property type="term" value="F:oxidoreductase activity, acting on paired donors, with incorporation or reduction of molecular oxygen"/>
    <property type="evidence" value="ECO:0007669"/>
    <property type="project" value="InterPro"/>
</dbReference>
<dbReference type="Gramene" id="rna-AYBTSS11_LOCUS10295">
    <property type="protein sequence ID" value="CAJ1941486.1"/>
    <property type="gene ID" value="gene-AYBTSS11_LOCUS10295"/>
</dbReference>
<keyword evidence="4 12" id="KW-0349">Heme</keyword>
<evidence type="ECO:0000313" key="14">
    <source>
        <dbReference type="EMBL" id="CAJ1941486.1"/>
    </source>
</evidence>
<reference evidence="14" key="1">
    <citation type="submission" date="2023-10" db="EMBL/GenBank/DDBJ databases">
        <authorList>
            <person name="Domelevo Entfellner J.-B."/>
        </authorList>
    </citation>
    <scope>NUCLEOTIDE SEQUENCE</scope>
</reference>
<comment type="similarity">
    <text evidence="3 13">Belongs to the cytochrome P450 family.</text>
</comment>
<dbReference type="InterPro" id="IPR036396">
    <property type="entry name" value="Cyt_P450_sf"/>
</dbReference>
<dbReference type="PANTHER" id="PTHR47953">
    <property type="entry name" value="OS08G0105600 PROTEIN"/>
    <property type="match status" value="1"/>
</dbReference>
<accession>A0AA86V8G1</accession>
<dbReference type="SUPFAM" id="SSF48264">
    <property type="entry name" value="Cytochrome P450"/>
    <property type="match status" value="1"/>
</dbReference>
<protein>
    <recommendedName>
        <fullName evidence="16">Cytochrome P450</fullName>
    </recommendedName>
</protein>
<keyword evidence="15" id="KW-1185">Reference proteome</keyword>
<organism evidence="14 15">
    <name type="scientific">Sphenostylis stenocarpa</name>
    <dbReference type="NCBI Taxonomy" id="92480"/>
    <lineage>
        <taxon>Eukaryota</taxon>
        <taxon>Viridiplantae</taxon>
        <taxon>Streptophyta</taxon>
        <taxon>Embryophyta</taxon>
        <taxon>Tracheophyta</taxon>
        <taxon>Spermatophyta</taxon>
        <taxon>Magnoliopsida</taxon>
        <taxon>eudicotyledons</taxon>
        <taxon>Gunneridae</taxon>
        <taxon>Pentapetalae</taxon>
        <taxon>rosids</taxon>
        <taxon>fabids</taxon>
        <taxon>Fabales</taxon>
        <taxon>Fabaceae</taxon>
        <taxon>Papilionoideae</taxon>
        <taxon>50 kb inversion clade</taxon>
        <taxon>NPAAA clade</taxon>
        <taxon>indigoferoid/millettioid clade</taxon>
        <taxon>Phaseoleae</taxon>
        <taxon>Sphenostylis</taxon>
    </lineage>
</organism>
<evidence type="ECO:0000256" key="11">
    <source>
        <dbReference type="ARBA" id="ARBA00023136"/>
    </source>
</evidence>
<feature type="binding site" description="axial binding residue" evidence="12">
    <location>
        <position position="127"/>
    </location>
    <ligand>
        <name>heme</name>
        <dbReference type="ChEBI" id="CHEBI:30413"/>
    </ligand>
    <ligandPart>
        <name>Fe</name>
        <dbReference type="ChEBI" id="CHEBI:18248"/>
    </ligandPart>
</feature>
<dbReference type="InterPro" id="IPR052306">
    <property type="entry name" value="CYP450_71D"/>
</dbReference>
<evidence type="ECO:0000256" key="5">
    <source>
        <dbReference type="ARBA" id="ARBA00022692"/>
    </source>
</evidence>
<dbReference type="PRINTS" id="PR00385">
    <property type="entry name" value="P450"/>
</dbReference>
<evidence type="ECO:0000313" key="15">
    <source>
        <dbReference type="Proteomes" id="UP001189624"/>
    </source>
</evidence>
<evidence type="ECO:0000256" key="3">
    <source>
        <dbReference type="ARBA" id="ARBA00010617"/>
    </source>
</evidence>
<dbReference type="GO" id="GO:0005506">
    <property type="term" value="F:iron ion binding"/>
    <property type="evidence" value="ECO:0007669"/>
    <property type="project" value="InterPro"/>
</dbReference>
<dbReference type="InterPro" id="IPR001128">
    <property type="entry name" value="Cyt_P450"/>
</dbReference>
<dbReference type="InterPro" id="IPR017972">
    <property type="entry name" value="Cyt_P450_CS"/>
</dbReference>
<evidence type="ECO:0000256" key="2">
    <source>
        <dbReference type="ARBA" id="ARBA00004167"/>
    </source>
</evidence>
<keyword evidence="5" id="KW-0812">Transmembrane</keyword>
<dbReference type="EMBL" id="OY731400">
    <property type="protein sequence ID" value="CAJ1941486.1"/>
    <property type="molecule type" value="Genomic_DNA"/>
</dbReference>
<dbReference type="InterPro" id="IPR002401">
    <property type="entry name" value="Cyt_P450_E_grp-I"/>
</dbReference>
<dbReference type="PRINTS" id="PR00463">
    <property type="entry name" value="EP450I"/>
</dbReference>
<keyword evidence="6 12" id="KW-0479">Metal-binding</keyword>
<dbReference type="Pfam" id="PF00067">
    <property type="entry name" value="p450"/>
    <property type="match status" value="2"/>
</dbReference>
<name>A0AA86V8G1_9FABA</name>
<keyword evidence="10 13" id="KW-0503">Monooxygenase</keyword>
<evidence type="ECO:0000256" key="4">
    <source>
        <dbReference type="ARBA" id="ARBA00022617"/>
    </source>
</evidence>
<evidence type="ECO:0000256" key="8">
    <source>
        <dbReference type="ARBA" id="ARBA00023002"/>
    </source>
</evidence>
<dbReference type="GO" id="GO:0004497">
    <property type="term" value="F:monooxygenase activity"/>
    <property type="evidence" value="ECO:0007669"/>
    <property type="project" value="UniProtKB-KW"/>
</dbReference>
<gene>
    <name evidence="14" type="ORF">AYBTSS11_LOCUS10295</name>
</gene>